<keyword evidence="1" id="KW-0472">Membrane</keyword>
<evidence type="ECO:0000256" key="1">
    <source>
        <dbReference type="SAM" id="Phobius"/>
    </source>
</evidence>
<organism evidence="2 3">
    <name type="scientific">Edaphochlamys debaryana</name>
    <dbReference type="NCBI Taxonomy" id="47281"/>
    <lineage>
        <taxon>Eukaryota</taxon>
        <taxon>Viridiplantae</taxon>
        <taxon>Chlorophyta</taxon>
        <taxon>core chlorophytes</taxon>
        <taxon>Chlorophyceae</taxon>
        <taxon>CS clade</taxon>
        <taxon>Chlamydomonadales</taxon>
        <taxon>Chlamydomonadales incertae sedis</taxon>
        <taxon>Edaphochlamys</taxon>
    </lineage>
</organism>
<dbReference type="AlphaFoldDB" id="A0A835YD63"/>
<comment type="caution">
    <text evidence="2">The sequence shown here is derived from an EMBL/GenBank/DDBJ whole genome shotgun (WGS) entry which is preliminary data.</text>
</comment>
<feature type="transmembrane region" description="Helical" evidence="1">
    <location>
        <begin position="14"/>
        <end position="34"/>
    </location>
</feature>
<accession>A0A835YD63</accession>
<reference evidence="2" key="1">
    <citation type="journal article" date="2020" name="bioRxiv">
        <title>Comparative genomics of Chlamydomonas.</title>
        <authorList>
            <person name="Craig R.J."/>
            <person name="Hasan A.R."/>
            <person name="Ness R.W."/>
            <person name="Keightley P.D."/>
        </authorList>
    </citation>
    <scope>NUCLEOTIDE SEQUENCE</scope>
    <source>
        <strain evidence="2">CCAP 11/70</strain>
    </source>
</reference>
<evidence type="ECO:0000313" key="2">
    <source>
        <dbReference type="EMBL" id="KAG2500777.1"/>
    </source>
</evidence>
<feature type="transmembrane region" description="Helical" evidence="1">
    <location>
        <begin position="228"/>
        <end position="248"/>
    </location>
</feature>
<protein>
    <submittedName>
        <fullName evidence="2">Uncharacterized protein</fullName>
    </submittedName>
</protein>
<proteinExistence type="predicted"/>
<dbReference type="EMBL" id="JAEHOE010000003">
    <property type="protein sequence ID" value="KAG2500777.1"/>
    <property type="molecule type" value="Genomic_DNA"/>
</dbReference>
<feature type="transmembrane region" description="Helical" evidence="1">
    <location>
        <begin position="157"/>
        <end position="177"/>
    </location>
</feature>
<dbReference type="OrthoDB" id="541626at2759"/>
<keyword evidence="1" id="KW-1133">Transmembrane helix</keyword>
<evidence type="ECO:0000313" key="3">
    <source>
        <dbReference type="Proteomes" id="UP000612055"/>
    </source>
</evidence>
<sequence length="278" mass="30188">MLSKPQGRPQLEKWSAYLLLWMVTFVFISPATWLDGFVPGWHERLLAISELPFVPTPIDITTKYGPHPAVKLTHTLPSGVWALCAASQLTPSLRTSRPTLHRWAGRVMLLGSAPLMTAGYVLMERRGLVTAFQFDGTEQLDEAGERVKVPPSPSGLLVLRLLMVWFMWTALAAVAAARSRRYDKHATWAVRHIASGIWVVVQRLLLSIVAMAAAAAGVTWSVKARHDLFAAAATVSIVSSLVAGEVYVRTARSYLRKPGVEGQGGAVAGAVEGKGKAE</sequence>
<feature type="transmembrane region" description="Helical" evidence="1">
    <location>
        <begin position="103"/>
        <end position="123"/>
    </location>
</feature>
<gene>
    <name evidence="2" type="ORF">HYH03_001539</name>
</gene>
<feature type="transmembrane region" description="Helical" evidence="1">
    <location>
        <begin position="197"/>
        <end position="222"/>
    </location>
</feature>
<dbReference type="Proteomes" id="UP000612055">
    <property type="component" value="Unassembled WGS sequence"/>
</dbReference>
<keyword evidence="3" id="KW-1185">Reference proteome</keyword>
<keyword evidence="1" id="KW-0812">Transmembrane</keyword>
<name>A0A835YD63_9CHLO</name>